<keyword evidence="3" id="KW-0813">Transport</keyword>
<dbReference type="Pfam" id="PF02321">
    <property type="entry name" value="OEP"/>
    <property type="match status" value="1"/>
</dbReference>
<dbReference type="AlphaFoldDB" id="A0A5C6LQK7"/>
<evidence type="ECO:0000256" key="4">
    <source>
        <dbReference type="ARBA" id="ARBA00022452"/>
    </source>
</evidence>
<dbReference type="GO" id="GO:0015562">
    <property type="term" value="F:efflux transmembrane transporter activity"/>
    <property type="evidence" value="ECO:0007669"/>
    <property type="project" value="InterPro"/>
</dbReference>
<reference evidence="9 10" key="1">
    <citation type="submission" date="2019-08" db="EMBL/GenBank/DDBJ databases">
        <title>Whole genome sequencing of chitin degrading bacteria Chitinophaga pinensis YS16.</title>
        <authorList>
            <person name="Singh R.P."/>
            <person name="Manchanda G."/>
            <person name="Maurya I.K."/>
            <person name="Joshi N.K."/>
            <person name="Srivastava A.K."/>
        </authorList>
    </citation>
    <scope>NUCLEOTIDE SEQUENCE [LARGE SCALE GENOMIC DNA]</scope>
    <source>
        <strain evidence="9 10">YS-16</strain>
    </source>
</reference>
<dbReference type="InterPro" id="IPR051906">
    <property type="entry name" value="TolC-like"/>
</dbReference>
<keyword evidence="8" id="KW-0732">Signal</keyword>
<dbReference type="GO" id="GO:1990281">
    <property type="term" value="C:efflux pump complex"/>
    <property type="evidence" value="ECO:0007669"/>
    <property type="project" value="TreeGrafter"/>
</dbReference>
<evidence type="ECO:0000313" key="10">
    <source>
        <dbReference type="Proteomes" id="UP000318815"/>
    </source>
</evidence>
<evidence type="ECO:0000256" key="3">
    <source>
        <dbReference type="ARBA" id="ARBA00022448"/>
    </source>
</evidence>
<evidence type="ECO:0000256" key="8">
    <source>
        <dbReference type="SAM" id="SignalP"/>
    </source>
</evidence>
<keyword evidence="10" id="KW-1185">Reference proteome</keyword>
<name>A0A5C6LQK7_9BACT</name>
<evidence type="ECO:0000313" key="9">
    <source>
        <dbReference type="EMBL" id="TWV99610.1"/>
    </source>
</evidence>
<keyword evidence="7" id="KW-0998">Cell outer membrane</keyword>
<dbReference type="GO" id="GO:0015288">
    <property type="term" value="F:porin activity"/>
    <property type="evidence" value="ECO:0007669"/>
    <property type="project" value="TreeGrafter"/>
</dbReference>
<evidence type="ECO:0000256" key="1">
    <source>
        <dbReference type="ARBA" id="ARBA00004442"/>
    </source>
</evidence>
<feature type="chain" id="PRO_5023061490" evidence="8">
    <location>
        <begin position="23"/>
        <end position="455"/>
    </location>
</feature>
<gene>
    <name evidence="9" type="ORF">FEF09_15455</name>
</gene>
<comment type="caution">
    <text evidence="9">The sequence shown here is derived from an EMBL/GenBank/DDBJ whole genome shotgun (WGS) entry which is preliminary data.</text>
</comment>
<evidence type="ECO:0000256" key="7">
    <source>
        <dbReference type="ARBA" id="ARBA00023237"/>
    </source>
</evidence>
<dbReference type="GO" id="GO:0009279">
    <property type="term" value="C:cell outer membrane"/>
    <property type="evidence" value="ECO:0007669"/>
    <property type="project" value="UniProtKB-SubCell"/>
</dbReference>
<sequence>MSTAIMKRKTFIILMAIMWTSAQQGSAQSKVLDDYIQSAFAQNQGLKQQHFQLDKSLYALQEAKSLFYPQVGLIGNYTKAGGGRTIDIPIGDLLNPAYSTLNQLTNSSKFPQLENQSVLLNPDNFYDVHLRTTLPLVNTEIWYAQKIRRENISLQQAGVNVYKRRLVRDIKTAYYQYYQAGKAVDIYNTARLQVQENIRVNTSFLTNGVTNSTALTRAKAELQRIEASITEAENKKQNAGAYFNFLLNRDLKAGIILDSTIFSPEEISAAPTATSNVREELLQLSQQQKIADLSYRQSKSYLVPKLSTFLDLGSQDFNFKVNSQSRYYMWGVNLQWDLFAAGQRKYKAQQAAIDVSNMQAAYNEANLSFQLEQQTAENNYHTSVANFNSAHEQLQLSEKYYNDQSKVYKAGQLLYIELLDAQNQLTNARLQLSVAFAAVQTALADIERAQASYKL</sequence>
<evidence type="ECO:0000256" key="2">
    <source>
        <dbReference type="ARBA" id="ARBA00007613"/>
    </source>
</evidence>
<proteinExistence type="inferred from homology"/>
<keyword evidence="6" id="KW-0472">Membrane</keyword>
<dbReference type="EMBL" id="VOHS01000014">
    <property type="protein sequence ID" value="TWV99610.1"/>
    <property type="molecule type" value="Genomic_DNA"/>
</dbReference>
<dbReference type="InterPro" id="IPR003423">
    <property type="entry name" value="OMP_efflux"/>
</dbReference>
<dbReference type="SUPFAM" id="SSF56954">
    <property type="entry name" value="Outer membrane efflux proteins (OEP)"/>
    <property type="match status" value="1"/>
</dbReference>
<dbReference type="Proteomes" id="UP000318815">
    <property type="component" value="Unassembled WGS sequence"/>
</dbReference>
<dbReference type="PANTHER" id="PTHR30026">
    <property type="entry name" value="OUTER MEMBRANE PROTEIN TOLC"/>
    <property type="match status" value="1"/>
</dbReference>
<feature type="signal peptide" evidence="8">
    <location>
        <begin position="1"/>
        <end position="22"/>
    </location>
</feature>
<protein>
    <submittedName>
        <fullName evidence="9">TolC family protein</fullName>
    </submittedName>
</protein>
<keyword evidence="5" id="KW-0812">Transmembrane</keyword>
<evidence type="ECO:0000256" key="6">
    <source>
        <dbReference type="ARBA" id="ARBA00023136"/>
    </source>
</evidence>
<organism evidence="9 10">
    <name type="scientific">Chitinophaga pinensis</name>
    <dbReference type="NCBI Taxonomy" id="79329"/>
    <lineage>
        <taxon>Bacteria</taxon>
        <taxon>Pseudomonadati</taxon>
        <taxon>Bacteroidota</taxon>
        <taxon>Chitinophagia</taxon>
        <taxon>Chitinophagales</taxon>
        <taxon>Chitinophagaceae</taxon>
        <taxon>Chitinophaga</taxon>
    </lineage>
</organism>
<evidence type="ECO:0000256" key="5">
    <source>
        <dbReference type="ARBA" id="ARBA00022692"/>
    </source>
</evidence>
<comment type="subcellular location">
    <subcellularLocation>
        <location evidence="1">Cell outer membrane</location>
    </subcellularLocation>
</comment>
<keyword evidence="4" id="KW-1134">Transmembrane beta strand</keyword>
<dbReference type="Gene3D" id="1.20.1600.10">
    <property type="entry name" value="Outer membrane efflux proteins (OEP)"/>
    <property type="match status" value="1"/>
</dbReference>
<dbReference type="PANTHER" id="PTHR30026:SF20">
    <property type="entry name" value="OUTER MEMBRANE PROTEIN TOLC"/>
    <property type="match status" value="1"/>
</dbReference>
<comment type="similarity">
    <text evidence="2">Belongs to the outer membrane factor (OMF) (TC 1.B.17) family.</text>
</comment>
<accession>A0A5C6LQK7</accession>
<dbReference type="OrthoDB" id="13803at2"/>